<dbReference type="GO" id="GO:0008973">
    <property type="term" value="F:phosphopentomutase activity"/>
    <property type="evidence" value="ECO:0007669"/>
    <property type="project" value="TreeGrafter"/>
</dbReference>
<keyword evidence="10" id="KW-0413">Isomerase</keyword>
<comment type="pathway">
    <text evidence="3">Glycolipid metabolism; diglucosyl-diacylglycerol biosynthesis.</text>
</comment>
<proteinExistence type="inferred from homology"/>
<comment type="catalytic activity">
    <reaction evidence="1">
        <text>alpha-D-glucose 1-phosphate = alpha-D-glucose 6-phosphate</text>
        <dbReference type="Rhea" id="RHEA:23536"/>
        <dbReference type="ChEBI" id="CHEBI:58225"/>
        <dbReference type="ChEBI" id="CHEBI:58601"/>
        <dbReference type="EC" id="5.4.2.2"/>
    </reaction>
</comment>
<evidence type="ECO:0000313" key="20">
    <source>
        <dbReference type="Proteomes" id="UP000001661"/>
    </source>
</evidence>
<evidence type="ECO:0000256" key="3">
    <source>
        <dbReference type="ARBA" id="ARBA00005164"/>
    </source>
</evidence>
<dbReference type="InterPro" id="IPR016055">
    <property type="entry name" value="A-D-PHexomutase_a/b/a-I/II/III"/>
</dbReference>
<dbReference type="PANTHER" id="PTHR45745">
    <property type="entry name" value="PHOSPHOMANNOMUTASE 45A"/>
    <property type="match status" value="1"/>
</dbReference>
<dbReference type="GO" id="GO:0000287">
    <property type="term" value="F:magnesium ion binding"/>
    <property type="evidence" value="ECO:0007669"/>
    <property type="project" value="InterPro"/>
</dbReference>
<dbReference type="InterPro" id="IPR036900">
    <property type="entry name" value="A-D-PHexomutase_C_sf"/>
</dbReference>
<comment type="similarity">
    <text evidence="5 14">Belongs to the phosphohexose mutase family.</text>
</comment>
<evidence type="ECO:0000256" key="5">
    <source>
        <dbReference type="ARBA" id="ARBA00010231"/>
    </source>
</evidence>
<evidence type="ECO:0000256" key="4">
    <source>
        <dbReference type="ARBA" id="ARBA00005189"/>
    </source>
</evidence>
<dbReference type="PRINTS" id="PR00509">
    <property type="entry name" value="PGMPMM"/>
</dbReference>
<dbReference type="InterPro" id="IPR005844">
    <property type="entry name" value="A-D-PHexomutase_a/b/a-I"/>
</dbReference>
<dbReference type="PROSITE" id="PS00710">
    <property type="entry name" value="PGM_PMM"/>
    <property type="match status" value="1"/>
</dbReference>
<dbReference type="STRING" id="574087.Acear_0303"/>
<dbReference type="eggNOG" id="COG1109">
    <property type="taxonomic scope" value="Bacteria"/>
</dbReference>
<feature type="domain" description="Alpha-D-phosphohexomutase alpha/beta/alpha" evidence="16">
    <location>
        <begin position="3"/>
        <end position="135"/>
    </location>
</feature>
<dbReference type="RefSeq" id="WP_013277298.1">
    <property type="nucleotide sequence ID" value="NC_014378.1"/>
</dbReference>
<dbReference type="SUPFAM" id="SSF55957">
    <property type="entry name" value="Phosphoglucomutase, C-terminal domain"/>
    <property type="match status" value="1"/>
</dbReference>
<evidence type="ECO:0000256" key="8">
    <source>
        <dbReference type="ARBA" id="ARBA00022723"/>
    </source>
</evidence>
<accession>D9QU59</accession>
<dbReference type="GO" id="GO:0006166">
    <property type="term" value="P:purine ribonucleoside salvage"/>
    <property type="evidence" value="ECO:0007669"/>
    <property type="project" value="TreeGrafter"/>
</dbReference>
<evidence type="ECO:0000259" key="16">
    <source>
        <dbReference type="Pfam" id="PF02878"/>
    </source>
</evidence>
<dbReference type="GO" id="GO:0004614">
    <property type="term" value="F:phosphoglucomutase activity"/>
    <property type="evidence" value="ECO:0007669"/>
    <property type="project" value="UniProtKB-EC"/>
</dbReference>
<dbReference type="Gene3D" id="3.40.120.10">
    <property type="entry name" value="Alpha-D-Glucose-1,6-Bisphosphate, subunit A, domain 3"/>
    <property type="match status" value="3"/>
</dbReference>
<dbReference type="OrthoDB" id="9806956at2"/>
<dbReference type="InterPro" id="IPR016066">
    <property type="entry name" value="A-D-PHexomutase_CS"/>
</dbReference>
<evidence type="ECO:0000256" key="7">
    <source>
        <dbReference type="ARBA" id="ARBA00022553"/>
    </source>
</evidence>
<evidence type="ECO:0000256" key="1">
    <source>
        <dbReference type="ARBA" id="ARBA00000443"/>
    </source>
</evidence>
<comment type="cofactor">
    <cofactor evidence="2">
        <name>Mg(2+)</name>
        <dbReference type="ChEBI" id="CHEBI:18420"/>
    </cofactor>
</comment>
<dbReference type="GO" id="GO:0005975">
    <property type="term" value="P:carbohydrate metabolic process"/>
    <property type="evidence" value="ECO:0007669"/>
    <property type="project" value="InterPro"/>
</dbReference>
<evidence type="ECO:0000313" key="19">
    <source>
        <dbReference type="EMBL" id="ADL11852.1"/>
    </source>
</evidence>
<evidence type="ECO:0000256" key="9">
    <source>
        <dbReference type="ARBA" id="ARBA00022842"/>
    </source>
</evidence>
<evidence type="ECO:0000256" key="14">
    <source>
        <dbReference type="RuleBase" id="RU004326"/>
    </source>
</evidence>
<dbReference type="InterPro" id="IPR005843">
    <property type="entry name" value="A-D-PHexomutase_C"/>
</dbReference>
<dbReference type="Pfam" id="PF00408">
    <property type="entry name" value="PGM_PMM_IV"/>
    <property type="match status" value="1"/>
</dbReference>
<feature type="domain" description="Alpha-D-phosphohexomutase C-terminal" evidence="15">
    <location>
        <begin position="401"/>
        <end position="462"/>
    </location>
</feature>
<evidence type="ECO:0000256" key="6">
    <source>
        <dbReference type="ARBA" id="ARBA00012728"/>
    </source>
</evidence>
<dbReference type="SUPFAM" id="SSF53738">
    <property type="entry name" value="Phosphoglucomutase, first 3 domains"/>
    <property type="match status" value="2"/>
</dbReference>
<dbReference type="Pfam" id="PF02879">
    <property type="entry name" value="PGM_PMM_II"/>
    <property type="match status" value="1"/>
</dbReference>
<dbReference type="Pfam" id="PF02880">
    <property type="entry name" value="PGM_PMM_III"/>
    <property type="match status" value="1"/>
</dbReference>
<dbReference type="Gene3D" id="3.30.310.50">
    <property type="entry name" value="Alpha-D-phosphohexomutase, C-terminal domain"/>
    <property type="match status" value="1"/>
</dbReference>
<dbReference type="EMBL" id="CP002105">
    <property type="protein sequence ID" value="ADL11852.1"/>
    <property type="molecule type" value="Genomic_DNA"/>
</dbReference>
<protein>
    <recommendedName>
        <fullName evidence="11">Phosphoglucomutase</fullName>
        <ecNumber evidence="6">5.4.2.2</ecNumber>
    </recommendedName>
    <alternativeName>
        <fullName evidence="13">Alpha-phosphoglucomutase</fullName>
    </alternativeName>
    <alternativeName>
        <fullName evidence="12">Glucose phosphomutase</fullName>
    </alternativeName>
</protein>
<organism evidence="19 20">
    <name type="scientific">Acetohalobium arabaticum (strain ATCC 49924 / DSM 5501 / Z-7288)</name>
    <dbReference type="NCBI Taxonomy" id="574087"/>
    <lineage>
        <taxon>Bacteria</taxon>
        <taxon>Bacillati</taxon>
        <taxon>Bacillota</taxon>
        <taxon>Clostridia</taxon>
        <taxon>Halanaerobiales</taxon>
        <taxon>Halobacteroidaceae</taxon>
        <taxon>Acetohalobium</taxon>
    </lineage>
</organism>
<evidence type="ECO:0000259" key="18">
    <source>
        <dbReference type="Pfam" id="PF02880"/>
    </source>
</evidence>
<evidence type="ECO:0000256" key="13">
    <source>
        <dbReference type="ARBA" id="ARBA00041467"/>
    </source>
</evidence>
<feature type="domain" description="Alpha-D-phosphohexomutase alpha/beta/alpha" evidence="17">
    <location>
        <begin position="161"/>
        <end position="258"/>
    </location>
</feature>
<dbReference type="AlphaFoldDB" id="D9QU59"/>
<dbReference type="KEGG" id="aar:Acear_0303"/>
<evidence type="ECO:0000259" key="17">
    <source>
        <dbReference type="Pfam" id="PF02879"/>
    </source>
</evidence>
<evidence type="ECO:0000256" key="12">
    <source>
        <dbReference type="ARBA" id="ARBA00041398"/>
    </source>
</evidence>
<evidence type="ECO:0000256" key="10">
    <source>
        <dbReference type="ARBA" id="ARBA00023235"/>
    </source>
</evidence>
<keyword evidence="7" id="KW-0597">Phosphoprotein</keyword>
<keyword evidence="9 14" id="KW-0460">Magnesium</keyword>
<evidence type="ECO:0000256" key="2">
    <source>
        <dbReference type="ARBA" id="ARBA00001946"/>
    </source>
</evidence>
<evidence type="ECO:0000256" key="11">
    <source>
        <dbReference type="ARBA" id="ARBA00039995"/>
    </source>
</evidence>
<reference evidence="19 20" key="1">
    <citation type="journal article" date="2010" name="Stand. Genomic Sci.">
        <title>Complete genome sequence of Acetohalobium arabaticum type strain (Z-7288).</title>
        <authorList>
            <person name="Sikorski J."/>
            <person name="Lapidus A."/>
            <person name="Chertkov O."/>
            <person name="Lucas S."/>
            <person name="Copeland A."/>
            <person name="Glavina Del Rio T."/>
            <person name="Nolan M."/>
            <person name="Tice H."/>
            <person name="Cheng J.F."/>
            <person name="Han C."/>
            <person name="Brambilla E."/>
            <person name="Pitluck S."/>
            <person name="Liolios K."/>
            <person name="Ivanova N."/>
            <person name="Mavromatis K."/>
            <person name="Mikhailova N."/>
            <person name="Pati A."/>
            <person name="Bruce D."/>
            <person name="Detter C."/>
            <person name="Tapia R."/>
            <person name="Goodwin L."/>
            <person name="Chen A."/>
            <person name="Palaniappan K."/>
            <person name="Land M."/>
            <person name="Hauser L."/>
            <person name="Chang Y.J."/>
            <person name="Jeffries C.D."/>
            <person name="Rohde M."/>
            <person name="Goker M."/>
            <person name="Spring S."/>
            <person name="Woyke T."/>
            <person name="Bristow J."/>
            <person name="Eisen J.A."/>
            <person name="Markowitz V."/>
            <person name="Hugenholtz P."/>
            <person name="Kyrpides N.C."/>
            <person name="Klenk H.P."/>
        </authorList>
    </citation>
    <scope>NUCLEOTIDE SEQUENCE [LARGE SCALE GENOMIC DNA]</scope>
    <source>
        <strain evidence="20">ATCC 49924 / DSM 5501 / Z-7288</strain>
    </source>
</reference>
<dbReference type="CDD" id="cd05800">
    <property type="entry name" value="PGM_like2"/>
    <property type="match status" value="1"/>
</dbReference>
<name>D9QU59_ACEAZ</name>
<dbReference type="InterPro" id="IPR005841">
    <property type="entry name" value="Alpha-D-phosphohexomutase_SF"/>
</dbReference>
<dbReference type="InterPro" id="IPR005845">
    <property type="entry name" value="A-D-PHexomutase_a/b/a-II"/>
</dbReference>
<evidence type="ECO:0000259" key="15">
    <source>
        <dbReference type="Pfam" id="PF00408"/>
    </source>
</evidence>
<sequence>MAIEFGTDGWRAVIADEFTFSNFKVVVQAVANYLQNNDQTESGIFIGYDNRFLAEEFAQTAAEVLTANGIQAIVAKEALPTPVTAFTIQDNKLDGALMLTASHNPASYQGIKFIPHYAGPALPEITDQIEEEVVQVQESGEIHSCQSEEAAEIKEFNPKADYLDHLQEMIDFSDQKLKILADPMYGPGAGYLTDIFADTEVEIEEINDYRDPLFGGGMPEPTEDELPELIDRVQTEDYDLGFALDGDADRFGIITEQGKYLSPNQVLFLLLDHLVESKGETGGVVRTVATTHMLDKIAKEHDLDVFETPVGFKYVGELMMNKDIIIGGEESGGLSIKGHIPEKDGLLACALIAEMVMDREEKLSVILEKVEKKYGKLISERLDIECGSEEKPEVLERIKNFDVDEIAGYKVIEQITKDGMKVVLEDGSWCLMRPSGTEPLIRVYVETSDYELMEQIQAEVREELQI</sequence>
<comment type="pathway">
    <text evidence="4">Lipid metabolism.</text>
</comment>
<dbReference type="EC" id="5.4.2.2" evidence="6"/>
<feature type="domain" description="Alpha-D-phosphohexomutase alpha/beta/alpha" evidence="18">
    <location>
        <begin position="263"/>
        <end position="374"/>
    </location>
</feature>
<dbReference type="Pfam" id="PF02878">
    <property type="entry name" value="PGM_PMM_I"/>
    <property type="match status" value="1"/>
</dbReference>
<keyword evidence="8 14" id="KW-0479">Metal-binding</keyword>
<dbReference type="InterPro" id="IPR005846">
    <property type="entry name" value="A-D-PHexomutase_a/b/a-III"/>
</dbReference>
<dbReference type="Proteomes" id="UP000001661">
    <property type="component" value="Chromosome"/>
</dbReference>
<dbReference type="HOGENOM" id="CLU_016950_7_1_9"/>
<keyword evidence="20" id="KW-1185">Reference proteome</keyword>
<gene>
    <name evidence="19" type="ordered locus">Acear_0303</name>
</gene>
<dbReference type="PANTHER" id="PTHR45745:SF1">
    <property type="entry name" value="PHOSPHOGLUCOMUTASE 2B-RELATED"/>
    <property type="match status" value="1"/>
</dbReference>